<dbReference type="NCBIfam" id="NF005126">
    <property type="entry name" value="PRK06563.1"/>
    <property type="match status" value="1"/>
</dbReference>
<protein>
    <submittedName>
        <fullName evidence="2">Crotonase/enoyl-CoA hydratase family protein</fullName>
    </submittedName>
</protein>
<dbReference type="PANTHER" id="PTHR43802:SF1">
    <property type="entry name" value="IP11341P-RELATED"/>
    <property type="match status" value="1"/>
</dbReference>
<dbReference type="AlphaFoldDB" id="A0A5F1ZS16"/>
<gene>
    <name evidence="2" type="ORF">EHO57_16120</name>
    <name evidence="3" type="ORF">EHQ53_10380</name>
</gene>
<evidence type="ECO:0000313" key="5">
    <source>
        <dbReference type="Proteomes" id="UP000297946"/>
    </source>
</evidence>
<dbReference type="Pfam" id="PF00378">
    <property type="entry name" value="ECH_1"/>
    <property type="match status" value="1"/>
</dbReference>
<dbReference type="InterPro" id="IPR001753">
    <property type="entry name" value="Enoyl-CoA_hydra/iso"/>
</dbReference>
<dbReference type="OrthoDB" id="9775794at2"/>
<evidence type="ECO:0000313" key="3">
    <source>
        <dbReference type="EMBL" id="TGL40404.1"/>
    </source>
</evidence>
<dbReference type="InterPro" id="IPR029045">
    <property type="entry name" value="ClpP/crotonase-like_dom_sf"/>
</dbReference>
<dbReference type="Proteomes" id="UP000297273">
    <property type="component" value="Unassembled WGS sequence"/>
</dbReference>
<dbReference type="SUPFAM" id="SSF52096">
    <property type="entry name" value="ClpP/crotonase"/>
    <property type="match status" value="1"/>
</dbReference>
<comment type="similarity">
    <text evidence="1">Belongs to the enoyl-CoA hydratase/isomerase family.</text>
</comment>
<dbReference type="RefSeq" id="WP_135645728.1">
    <property type="nucleotide sequence ID" value="NZ_RQER01000010.1"/>
</dbReference>
<accession>A0A5F1ZS16</accession>
<dbReference type="EMBL" id="RQER01000010">
    <property type="protein sequence ID" value="TGJ99027.1"/>
    <property type="molecule type" value="Genomic_DNA"/>
</dbReference>
<evidence type="ECO:0000256" key="1">
    <source>
        <dbReference type="ARBA" id="ARBA00005254"/>
    </source>
</evidence>
<reference evidence="3" key="1">
    <citation type="submission" date="2018-10" db="EMBL/GenBank/DDBJ databases">
        <authorList>
            <person name="Vincent A.T."/>
            <person name="Schiettekatte O."/>
            <person name="Bourhy P."/>
            <person name="Veyrier F.J."/>
            <person name="Picardeau M."/>
        </authorList>
    </citation>
    <scope>NUCLEOTIDE SEQUENCE</scope>
    <source>
        <strain evidence="3">201702690</strain>
    </source>
</reference>
<dbReference type="EMBL" id="RQGC01000007">
    <property type="protein sequence ID" value="TGL40404.1"/>
    <property type="molecule type" value="Genomic_DNA"/>
</dbReference>
<dbReference type="CDD" id="cd06558">
    <property type="entry name" value="crotonase-like"/>
    <property type="match status" value="1"/>
</dbReference>
<dbReference type="Proteomes" id="UP000297946">
    <property type="component" value="Unassembled WGS sequence"/>
</dbReference>
<reference evidence="4 5" key="2">
    <citation type="journal article" date="2019" name="PLoS Negl. Trop. Dis.">
        <title>Revisiting the worldwide diversity of Leptospira species in the environment.</title>
        <authorList>
            <person name="Vincent A.T."/>
            <person name="Schiettekatte O."/>
            <person name="Bourhy P."/>
            <person name="Veyrier F.J."/>
            <person name="Picardeau M."/>
        </authorList>
    </citation>
    <scope>NUCLEOTIDE SEQUENCE [LARGE SCALE GENOMIC DNA]</scope>
    <source>
        <strain evidence="4">201702690</strain>
        <strain evidence="2 5">SSW18</strain>
    </source>
</reference>
<organism evidence="2 5">
    <name type="scientific">Leptospira langatensis</name>
    <dbReference type="NCBI Taxonomy" id="2484983"/>
    <lineage>
        <taxon>Bacteria</taxon>
        <taxon>Pseudomonadati</taxon>
        <taxon>Spirochaetota</taxon>
        <taxon>Spirochaetia</taxon>
        <taxon>Leptospirales</taxon>
        <taxon>Leptospiraceae</taxon>
        <taxon>Leptospira</taxon>
    </lineage>
</organism>
<comment type="caution">
    <text evidence="2">The sequence shown here is derived from an EMBL/GenBank/DDBJ whole genome shotgun (WGS) entry which is preliminary data.</text>
</comment>
<evidence type="ECO:0000313" key="2">
    <source>
        <dbReference type="EMBL" id="TGJ99027.1"/>
    </source>
</evidence>
<dbReference type="Gene3D" id="1.10.12.10">
    <property type="entry name" value="Lyase 2-enoyl-coa Hydratase, Chain A, domain 2"/>
    <property type="match status" value="1"/>
</dbReference>
<sequence>MTSYAYILTEKKGPVFSIILNRPSERNAMNTQMIFELCDALTKYEDDTEARCAVIHANGLHFTFGLELQEVANTLLERGENLFPPKSINPWDTGGTGRIRKKPVICAVHGFCLTLGIELLLACDIGLAAEKTVFAQMEVQRGIPPFGGATVRFVRTAGWGNAMKYILTGDSFDAKEAYRMGIVQEVLPKKDLLPRAFELAEKISAQAPLAVQASIANARKALEEGQAPAISELFSITIENLRSPDGQEGVRSFLEKRNAVFKGK</sequence>
<dbReference type="Gene3D" id="3.90.226.10">
    <property type="entry name" value="2-enoyl-CoA Hydratase, Chain A, domain 1"/>
    <property type="match status" value="1"/>
</dbReference>
<dbReference type="GO" id="GO:0003824">
    <property type="term" value="F:catalytic activity"/>
    <property type="evidence" value="ECO:0007669"/>
    <property type="project" value="UniProtKB-ARBA"/>
</dbReference>
<dbReference type="PANTHER" id="PTHR43802">
    <property type="entry name" value="ENOYL-COA HYDRATASE"/>
    <property type="match status" value="1"/>
</dbReference>
<proteinExistence type="inferred from homology"/>
<dbReference type="InterPro" id="IPR014748">
    <property type="entry name" value="Enoyl-CoA_hydra_C"/>
</dbReference>
<keyword evidence="4" id="KW-1185">Reference proteome</keyword>
<evidence type="ECO:0000313" key="4">
    <source>
        <dbReference type="Proteomes" id="UP000297273"/>
    </source>
</evidence>
<name>A0A5F1ZS16_9LEPT</name>